<comment type="subcellular location">
    <subcellularLocation>
        <location evidence="1">Membrane</location>
        <topology evidence="1">Multi-pass membrane protein</topology>
    </subcellularLocation>
</comment>
<dbReference type="PANTHER" id="PTHR23112">
    <property type="entry name" value="G PROTEIN-COUPLED RECEPTOR 157-RELATED"/>
    <property type="match status" value="1"/>
</dbReference>
<dbReference type="GO" id="GO:0007189">
    <property type="term" value="P:adenylate cyclase-activating G protein-coupled receptor signaling pathway"/>
    <property type="evidence" value="ECO:0007669"/>
    <property type="project" value="TreeGrafter"/>
</dbReference>
<proteinExistence type="predicted"/>
<keyword evidence="7" id="KW-1185">Reference proteome</keyword>
<feature type="transmembrane region" description="Helical" evidence="5">
    <location>
        <begin position="86"/>
        <end position="107"/>
    </location>
</feature>
<dbReference type="SUPFAM" id="SSF81321">
    <property type="entry name" value="Family A G protein-coupled receptor-like"/>
    <property type="match status" value="1"/>
</dbReference>
<feature type="transmembrane region" description="Helical" evidence="5">
    <location>
        <begin position="6"/>
        <end position="23"/>
    </location>
</feature>
<dbReference type="EMBL" id="SDEE01000769">
    <property type="protein sequence ID" value="RXW14077.1"/>
    <property type="molecule type" value="Genomic_DNA"/>
</dbReference>
<dbReference type="Proteomes" id="UP000290288">
    <property type="component" value="Unassembled WGS sequence"/>
</dbReference>
<feature type="transmembrane region" description="Helical" evidence="5">
    <location>
        <begin position="54"/>
        <end position="74"/>
    </location>
</feature>
<evidence type="ECO:0008006" key="8">
    <source>
        <dbReference type="Google" id="ProtNLM"/>
    </source>
</evidence>
<sequence>MSILYGIMFLVMRNLIIVGKDGVHFAKRQRRVRPIIVTTDYEEEKASQDLARVLLFYPAVYIICVLPSSISRWLSFSGHHVPFQFTLFSSALFAYSGFFNVILYFTTRRDYTLGSTRPIISAQLPSTHHLLLPSSCSSDSQAISPASTATLAPSPSRDNNYDEIGLLNGRRHQRPSYQKWYNNSNTNNTYERIGQWHNRNSSTVFPSPTDTGGTGTTLCMPSPVES</sequence>
<name>A0A4Q2D416_9AGAR</name>
<evidence type="ECO:0000313" key="7">
    <source>
        <dbReference type="Proteomes" id="UP000290288"/>
    </source>
</evidence>
<dbReference type="PANTHER" id="PTHR23112:SF0">
    <property type="entry name" value="TRANSMEMBRANE PROTEIN 116"/>
    <property type="match status" value="1"/>
</dbReference>
<keyword evidence="4 5" id="KW-0472">Membrane</keyword>
<evidence type="ECO:0000256" key="1">
    <source>
        <dbReference type="ARBA" id="ARBA00004141"/>
    </source>
</evidence>
<evidence type="ECO:0000256" key="2">
    <source>
        <dbReference type="ARBA" id="ARBA00022692"/>
    </source>
</evidence>
<protein>
    <recommendedName>
        <fullName evidence="8">G protein-coupled receptor GPR1 C-terminal domain-containing protein</fullName>
    </recommendedName>
</protein>
<evidence type="ECO:0000256" key="4">
    <source>
        <dbReference type="ARBA" id="ARBA00023136"/>
    </source>
</evidence>
<keyword evidence="2 5" id="KW-0812">Transmembrane</keyword>
<dbReference type="GO" id="GO:0004930">
    <property type="term" value="F:G protein-coupled receptor activity"/>
    <property type="evidence" value="ECO:0007669"/>
    <property type="project" value="TreeGrafter"/>
</dbReference>
<evidence type="ECO:0000256" key="3">
    <source>
        <dbReference type="ARBA" id="ARBA00022989"/>
    </source>
</evidence>
<comment type="caution">
    <text evidence="6">The sequence shown here is derived from an EMBL/GenBank/DDBJ whole genome shotgun (WGS) entry which is preliminary data.</text>
</comment>
<accession>A0A4Q2D416</accession>
<keyword evidence="3 5" id="KW-1133">Transmembrane helix</keyword>
<dbReference type="OrthoDB" id="3007421at2759"/>
<dbReference type="AlphaFoldDB" id="A0A4Q2D416"/>
<dbReference type="STRING" id="2316362.A0A4Q2D416"/>
<evidence type="ECO:0000313" key="6">
    <source>
        <dbReference type="EMBL" id="RXW14077.1"/>
    </source>
</evidence>
<dbReference type="Gene3D" id="1.20.1070.10">
    <property type="entry name" value="Rhodopsin 7-helix transmembrane proteins"/>
    <property type="match status" value="1"/>
</dbReference>
<gene>
    <name evidence="6" type="ORF">EST38_g11777</name>
</gene>
<dbReference type="GO" id="GO:0005886">
    <property type="term" value="C:plasma membrane"/>
    <property type="evidence" value="ECO:0007669"/>
    <property type="project" value="TreeGrafter"/>
</dbReference>
<evidence type="ECO:0000256" key="5">
    <source>
        <dbReference type="SAM" id="Phobius"/>
    </source>
</evidence>
<reference evidence="6 7" key="1">
    <citation type="submission" date="2019-01" db="EMBL/GenBank/DDBJ databases">
        <title>Draft genome sequence of Psathyrella aberdarensis IHI B618.</title>
        <authorList>
            <person name="Buettner E."/>
            <person name="Kellner H."/>
        </authorList>
    </citation>
    <scope>NUCLEOTIDE SEQUENCE [LARGE SCALE GENOMIC DNA]</scope>
    <source>
        <strain evidence="6 7">IHI B618</strain>
    </source>
</reference>
<organism evidence="6 7">
    <name type="scientific">Candolleomyces aberdarensis</name>
    <dbReference type="NCBI Taxonomy" id="2316362"/>
    <lineage>
        <taxon>Eukaryota</taxon>
        <taxon>Fungi</taxon>
        <taxon>Dikarya</taxon>
        <taxon>Basidiomycota</taxon>
        <taxon>Agaricomycotina</taxon>
        <taxon>Agaricomycetes</taxon>
        <taxon>Agaricomycetidae</taxon>
        <taxon>Agaricales</taxon>
        <taxon>Agaricineae</taxon>
        <taxon>Psathyrellaceae</taxon>
        <taxon>Candolleomyces</taxon>
    </lineage>
</organism>